<reference evidence="4" key="1">
    <citation type="submission" date="2011-06" db="EMBL/GenBank/DDBJ databases">
        <title>The complete genome of chromosome of Runella slithyformis DSM 19594.</title>
        <authorList>
            <consortium name="US DOE Joint Genome Institute (JGI-PGF)"/>
            <person name="Lucas S."/>
            <person name="Han J."/>
            <person name="Lapidus A."/>
            <person name="Bruce D."/>
            <person name="Goodwin L."/>
            <person name="Pitluck S."/>
            <person name="Peters L."/>
            <person name="Kyrpides N."/>
            <person name="Mavromatis K."/>
            <person name="Ivanova N."/>
            <person name="Ovchinnikova G."/>
            <person name="Zhang X."/>
            <person name="Misra M."/>
            <person name="Detter J.C."/>
            <person name="Tapia R."/>
            <person name="Han C."/>
            <person name="Land M."/>
            <person name="Hauser L."/>
            <person name="Markowitz V."/>
            <person name="Cheng J.-F."/>
            <person name="Hugenholtz P."/>
            <person name="Woyke T."/>
            <person name="Wu D."/>
            <person name="Tindall B."/>
            <person name="Faehrich R."/>
            <person name="Brambilla E."/>
            <person name="Klenk H.-P."/>
            <person name="Eisen J.A."/>
        </authorList>
    </citation>
    <scope>NUCLEOTIDE SEQUENCE [LARGE SCALE GENOMIC DNA]</scope>
    <source>
        <strain evidence="4">ATCC 29530 / DSM 19594 / LMG 11500 / NCIMB 11436 / LSU 4</strain>
    </source>
</reference>
<dbReference type="RefSeq" id="WP_013929243.1">
    <property type="nucleotide sequence ID" value="NC_015703.1"/>
</dbReference>
<name>A0A7U3ZMH1_RUNSL</name>
<organism evidence="3 4">
    <name type="scientific">Runella slithyformis (strain ATCC 29530 / DSM 19594 / LMG 11500 / NCIMB 11436 / LSU 4)</name>
    <dbReference type="NCBI Taxonomy" id="761193"/>
    <lineage>
        <taxon>Bacteria</taxon>
        <taxon>Pseudomonadati</taxon>
        <taxon>Bacteroidota</taxon>
        <taxon>Cytophagia</taxon>
        <taxon>Cytophagales</taxon>
        <taxon>Spirosomataceae</taxon>
        <taxon>Runella</taxon>
    </lineage>
</organism>
<evidence type="ECO:0000259" key="2">
    <source>
        <dbReference type="Pfam" id="PF13590"/>
    </source>
</evidence>
<protein>
    <recommendedName>
        <fullName evidence="2">DUF4136 domain-containing protein</fullName>
    </recommendedName>
</protein>
<evidence type="ECO:0000313" key="3">
    <source>
        <dbReference type="EMBL" id="AEI49940.1"/>
    </source>
</evidence>
<feature type="signal peptide" evidence="1">
    <location>
        <begin position="1"/>
        <end position="25"/>
    </location>
</feature>
<evidence type="ECO:0000256" key="1">
    <source>
        <dbReference type="SAM" id="SignalP"/>
    </source>
</evidence>
<gene>
    <name evidence="3" type="ordered locus">Runsl_3579</name>
</gene>
<dbReference type="Gene3D" id="3.30.160.670">
    <property type="match status" value="1"/>
</dbReference>
<keyword evidence="4" id="KW-1185">Reference proteome</keyword>
<accession>A0A7U3ZMH1</accession>
<keyword evidence="1" id="KW-0732">Signal</keyword>
<dbReference type="KEGG" id="rsi:Runsl_3579"/>
<feature type="domain" description="DUF4136" evidence="2">
    <location>
        <begin position="39"/>
        <end position="181"/>
    </location>
</feature>
<sequence>MKVKYLNIIIGLAAAALSWSCNPDALQDLTPEDSQVFITNYEKNTNFGNYATFSMADSVYVVQNGRSGVSTLGLDYNVLRRVATNMTNRGYTRVGKEAKPDFGVNVLRISETQTGVVANINPWNNYWGFGGGFYYPPIYSYYQTTERYWSIEIIDLKNAGTSDRATVVWNAQIRGNGIFDDITVGSVIDAVFTQSAYLKKN</sequence>
<proteinExistence type="predicted"/>
<dbReference type="Pfam" id="PF13590">
    <property type="entry name" value="DUF4136"/>
    <property type="match status" value="1"/>
</dbReference>
<reference evidence="3 4" key="2">
    <citation type="journal article" date="2012" name="Stand. Genomic Sci.">
        <title>Complete genome sequence of the aquatic bacterium Runella slithyformis type strain (LSU 4(T)).</title>
        <authorList>
            <person name="Copeland A."/>
            <person name="Zhang X."/>
            <person name="Misra M."/>
            <person name="Lapidus A."/>
            <person name="Nolan M."/>
            <person name="Lucas S."/>
            <person name="Deshpande S."/>
            <person name="Cheng J.F."/>
            <person name="Tapia R."/>
            <person name="Goodwin L.A."/>
            <person name="Pitluck S."/>
            <person name="Liolios K."/>
            <person name="Pagani I."/>
            <person name="Ivanova N."/>
            <person name="Mikhailova N."/>
            <person name="Pati A."/>
            <person name="Chen A."/>
            <person name="Palaniappan K."/>
            <person name="Land M."/>
            <person name="Hauser L."/>
            <person name="Pan C."/>
            <person name="Jeffries C.D."/>
            <person name="Detter J.C."/>
            <person name="Brambilla E.M."/>
            <person name="Rohde M."/>
            <person name="Djao O.D."/>
            <person name="Goker M."/>
            <person name="Sikorski J."/>
            <person name="Tindall B.J."/>
            <person name="Woyke T."/>
            <person name="Bristow J."/>
            <person name="Eisen J.A."/>
            <person name="Markowitz V."/>
            <person name="Hugenholtz P."/>
            <person name="Kyrpides N.C."/>
            <person name="Klenk H.P."/>
            <person name="Mavromatis K."/>
        </authorList>
    </citation>
    <scope>NUCLEOTIDE SEQUENCE [LARGE SCALE GENOMIC DNA]</scope>
    <source>
        <strain evidence="4">ATCC 29530 / DSM 19594 / LMG 11500 / NCIMB 11436 / LSU 4</strain>
    </source>
</reference>
<dbReference type="Proteomes" id="UP000000493">
    <property type="component" value="Chromosome"/>
</dbReference>
<feature type="chain" id="PRO_5030557980" description="DUF4136 domain-containing protein" evidence="1">
    <location>
        <begin position="26"/>
        <end position="201"/>
    </location>
</feature>
<evidence type="ECO:0000313" key="4">
    <source>
        <dbReference type="Proteomes" id="UP000000493"/>
    </source>
</evidence>
<dbReference type="EMBL" id="CP002859">
    <property type="protein sequence ID" value="AEI49940.1"/>
    <property type="molecule type" value="Genomic_DNA"/>
</dbReference>
<dbReference type="InterPro" id="IPR025411">
    <property type="entry name" value="DUF4136"/>
</dbReference>
<dbReference type="AlphaFoldDB" id="A0A7U3ZMH1"/>